<feature type="compositionally biased region" description="Polar residues" evidence="1">
    <location>
        <begin position="711"/>
        <end position="727"/>
    </location>
</feature>
<feature type="region of interest" description="Disordered" evidence="1">
    <location>
        <begin position="677"/>
        <end position="776"/>
    </location>
</feature>
<dbReference type="OrthoDB" id="74460at2759"/>
<dbReference type="Proteomes" id="UP000291343">
    <property type="component" value="Unassembled WGS sequence"/>
</dbReference>
<feature type="compositionally biased region" description="Low complexity" evidence="1">
    <location>
        <begin position="681"/>
        <end position="710"/>
    </location>
</feature>
<organism evidence="2 3">
    <name type="scientific">Laodelphax striatellus</name>
    <name type="common">Small brown planthopper</name>
    <name type="synonym">Delphax striatella</name>
    <dbReference type="NCBI Taxonomy" id="195883"/>
    <lineage>
        <taxon>Eukaryota</taxon>
        <taxon>Metazoa</taxon>
        <taxon>Ecdysozoa</taxon>
        <taxon>Arthropoda</taxon>
        <taxon>Hexapoda</taxon>
        <taxon>Insecta</taxon>
        <taxon>Pterygota</taxon>
        <taxon>Neoptera</taxon>
        <taxon>Paraneoptera</taxon>
        <taxon>Hemiptera</taxon>
        <taxon>Auchenorrhyncha</taxon>
        <taxon>Fulgoroidea</taxon>
        <taxon>Delphacidae</taxon>
        <taxon>Criomorphinae</taxon>
        <taxon>Laodelphax</taxon>
    </lineage>
</organism>
<evidence type="ECO:0000256" key="1">
    <source>
        <dbReference type="SAM" id="MobiDB-lite"/>
    </source>
</evidence>
<protein>
    <submittedName>
        <fullName evidence="2">Uncharacterized protein</fullName>
    </submittedName>
</protein>
<feature type="compositionally biased region" description="Low complexity" evidence="1">
    <location>
        <begin position="438"/>
        <end position="458"/>
    </location>
</feature>
<evidence type="ECO:0000313" key="2">
    <source>
        <dbReference type="EMBL" id="RZF31884.1"/>
    </source>
</evidence>
<feature type="compositionally biased region" description="Low complexity" evidence="1">
    <location>
        <begin position="728"/>
        <end position="743"/>
    </location>
</feature>
<feature type="compositionally biased region" description="Polar residues" evidence="1">
    <location>
        <begin position="363"/>
        <end position="377"/>
    </location>
</feature>
<feature type="region of interest" description="Disordered" evidence="1">
    <location>
        <begin position="363"/>
        <end position="396"/>
    </location>
</feature>
<evidence type="ECO:0000313" key="3">
    <source>
        <dbReference type="Proteomes" id="UP000291343"/>
    </source>
</evidence>
<dbReference type="InterPro" id="IPR021917">
    <property type="entry name" value="Unchr_Zn-peptidase-like"/>
</dbReference>
<gene>
    <name evidence="2" type="ORF">LSTR_LSTR015456</name>
</gene>
<reference evidence="2 3" key="1">
    <citation type="journal article" date="2017" name="Gigascience">
        <title>Genome sequence of the small brown planthopper, Laodelphax striatellus.</title>
        <authorList>
            <person name="Zhu J."/>
            <person name="Jiang F."/>
            <person name="Wang X."/>
            <person name="Yang P."/>
            <person name="Bao Y."/>
            <person name="Zhao W."/>
            <person name="Wang W."/>
            <person name="Lu H."/>
            <person name="Wang Q."/>
            <person name="Cui N."/>
            <person name="Li J."/>
            <person name="Chen X."/>
            <person name="Luo L."/>
            <person name="Yu J."/>
            <person name="Kang L."/>
            <person name="Cui F."/>
        </authorList>
    </citation>
    <scope>NUCLEOTIDE SEQUENCE [LARGE SCALE GENOMIC DNA]</scope>
    <source>
        <strain evidence="2">Lst14</strain>
    </source>
</reference>
<dbReference type="AlphaFoldDB" id="A0A482WDZ5"/>
<accession>A0A482WDZ5</accession>
<sequence length="913" mass="100031">MSEKRDSTKCPNPHRISVTNLLKEETLTFSLALLKGEINHNDSSSSCNNYLTLYNLSKKTATNWPILKSKFKCLVDLQRGENRIILKYCTTCKRIVLNYTPRDTDHFVTPLYIICRDHSGKFQAPSECDNSIDSACDRVVLGSKLIQCLIAEKLFENGFGRKTFQIEADIIDEIPYCIQFYSNLAVEEARKMDQEALWIYFGREIMKSNFSSTKRKFLAFLSATWWDGGGVKAHAALGGGGLALFGTGCLHTWPTRVEDVFTCFLDPTPVDTSRIMDDSCFRGTYGGCFSTTLGSVCHELGHTFDLGHSREGIMGRGFDNIDMVFLPHSHCHKESIQFATVQLISRLKVECFVTSLSRFNSPLRQPKNSLNSSPSTTRRNRGDSPKTNGRGSICGGRNRNSYTDNCSNSSGSVCVSRSQNSNIDHCSDINRNTNYKTQSNSPSRQPNSNELNNSSTNSKVNDSSLIFDHKNRNPQIIDTSLNSSCNDTDITFNTSDNSCTTDDGNANNNSELSRPTDGNGSNFANITSNSESITESNIKIDNSNTACRDNYSGPDSDNSSATNNIVNLSAGDIICDGNCNSNSKNGNIVSENDSNSTSNLGDDNSNGIFDSMSNKSNNNSPLRQPANIISSNISNPTSKTSFVNNNGTIYATSNASRSAKSTSDNLSLSSRSGYLNNSLVSSPSDPNNHSNTSNNLKLSSNNSNHTSRSSFLDNCSDSSPSNSLKTLSNQISNCSTSNSNISNPDSPRKQANSPSKRLANYSPVKPSPTNRNKRNNNVLVVQQQIKSKDSDLLANGVDDRTYWTPSCATLLAYHKWFNCDTQSHRDELKYNAVRGLVTSSAGLRVVELRGAESLVLHSWQFPAGAARPRTQLLVPKQMSTRAHLIVAEDNNGNIIKQDLTAAATTTAVANNNN</sequence>
<feature type="region of interest" description="Disordered" evidence="1">
    <location>
        <begin position="496"/>
        <end position="563"/>
    </location>
</feature>
<comment type="caution">
    <text evidence="2">The sequence shown here is derived from an EMBL/GenBank/DDBJ whole genome shotgun (WGS) entry which is preliminary data.</text>
</comment>
<feature type="region of interest" description="Disordered" evidence="1">
    <location>
        <begin position="425"/>
        <end position="462"/>
    </location>
</feature>
<feature type="region of interest" description="Disordered" evidence="1">
    <location>
        <begin position="586"/>
        <end position="641"/>
    </location>
</feature>
<proteinExistence type="predicted"/>
<dbReference type="Pfam" id="PF12044">
    <property type="entry name" value="Metallopep"/>
    <property type="match status" value="1"/>
</dbReference>
<name>A0A482WDZ5_LAOST</name>
<dbReference type="EMBL" id="QKKF02038031">
    <property type="protein sequence ID" value="RZF31884.1"/>
    <property type="molecule type" value="Genomic_DNA"/>
</dbReference>
<dbReference type="PANTHER" id="PTHR21054">
    <property type="entry name" value="ZINC METALLOPROTEINASE-RELATED"/>
    <property type="match status" value="1"/>
</dbReference>
<feature type="compositionally biased region" description="Polar residues" evidence="1">
    <location>
        <begin position="586"/>
        <end position="622"/>
    </location>
</feature>
<dbReference type="PANTHER" id="PTHR21054:SF2">
    <property type="entry name" value="MIP04191P"/>
    <property type="match status" value="1"/>
</dbReference>
<dbReference type="InParanoid" id="A0A482WDZ5"/>
<dbReference type="InterPro" id="IPR053002">
    <property type="entry name" value="Metalloproteinase_M10B"/>
</dbReference>
<keyword evidence="3" id="KW-1185">Reference proteome</keyword>